<dbReference type="SMR" id="V7AKE8"/>
<proteinExistence type="predicted"/>
<evidence type="ECO:0000313" key="3">
    <source>
        <dbReference type="EMBL" id="ESW04591.1"/>
    </source>
</evidence>
<dbReference type="Gene3D" id="1.20.920.10">
    <property type="entry name" value="Bromodomain-like"/>
    <property type="match status" value="1"/>
</dbReference>
<name>V7AKE8_PHAVU</name>
<gene>
    <name evidence="3" type="ORF">PHAVU_011G108400g</name>
</gene>
<dbReference type="InterPro" id="IPR036427">
    <property type="entry name" value="Bromodomain-like_sf"/>
</dbReference>
<sequence length="200" mass="23692">MGELEQSCKKLVIKIYSSCPQKCEGVCELKNKKGYAKTIWVDTKIPLQSGARNQEIRYKGCDERKKKERLRMECKKREKHAMAMDKHKKMQCWAMLKRLMVGRDAWIFKKKDNEFTEIESKLKILEYSKVDEFADDMVSVFSYPLGYPPRSEIHKIATRITQSFEFTWKTMKKRAFNRLICGFNRLNVCPCNSFLKICFN</sequence>
<evidence type="ECO:0000256" key="1">
    <source>
        <dbReference type="ARBA" id="ARBA00023117"/>
    </source>
</evidence>
<dbReference type="SUPFAM" id="SSF47370">
    <property type="entry name" value="Bromodomain"/>
    <property type="match status" value="1"/>
</dbReference>
<dbReference type="OMA" id="RSNIFMC"/>
<organism evidence="3 4">
    <name type="scientific">Phaseolus vulgaris</name>
    <name type="common">Kidney bean</name>
    <name type="synonym">French bean</name>
    <dbReference type="NCBI Taxonomy" id="3885"/>
    <lineage>
        <taxon>Eukaryota</taxon>
        <taxon>Viridiplantae</taxon>
        <taxon>Streptophyta</taxon>
        <taxon>Embryophyta</taxon>
        <taxon>Tracheophyta</taxon>
        <taxon>Spermatophyta</taxon>
        <taxon>Magnoliopsida</taxon>
        <taxon>eudicotyledons</taxon>
        <taxon>Gunneridae</taxon>
        <taxon>Pentapetalae</taxon>
        <taxon>rosids</taxon>
        <taxon>fabids</taxon>
        <taxon>Fabales</taxon>
        <taxon>Fabaceae</taxon>
        <taxon>Papilionoideae</taxon>
        <taxon>50 kb inversion clade</taxon>
        <taxon>NPAAA clade</taxon>
        <taxon>indigoferoid/millettioid clade</taxon>
        <taxon>Phaseoleae</taxon>
        <taxon>Phaseolus</taxon>
    </lineage>
</organism>
<protein>
    <recommendedName>
        <fullName evidence="2">Bromo domain-containing protein</fullName>
    </recommendedName>
</protein>
<keyword evidence="1" id="KW-0103">Bromodomain</keyword>
<dbReference type="Proteomes" id="UP000000226">
    <property type="component" value="Chromosome 11"/>
</dbReference>
<dbReference type="Gramene" id="ESW04591">
    <property type="protein sequence ID" value="ESW04591"/>
    <property type="gene ID" value="PHAVU_011G108400g"/>
</dbReference>
<evidence type="ECO:0000313" key="4">
    <source>
        <dbReference type="Proteomes" id="UP000000226"/>
    </source>
</evidence>
<reference evidence="4" key="1">
    <citation type="journal article" date="2014" name="Nat. Genet.">
        <title>A reference genome for common bean and genome-wide analysis of dual domestications.</title>
        <authorList>
            <person name="Schmutz J."/>
            <person name="McClean P.E."/>
            <person name="Mamidi S."/>
            <person name="Wu G.A."/>
            <person name="Cannon S.B."/>
            <person name="Grimwood J."/>
            <person name="Jenkins J."/>
            <person name="Shu S."/>
            <person name="Song Q."/>
            <person name="Chavarro C."/>
            <person name="Torres-Torres M."/>
            <person name="Geffroy V."/>
            <person name="Moghaddam S.M."/>
            <person name="Gao D."/>
            <person name="Abernathy B."/>
            <person name="Barry K."/>
            <person name="Blair M."/>
            <person name="Brick M.A."/>
            <person name="Chovatia M."/>
            <person name="Gepts P."/>
            <person name="Goodstein D.M."/>
            <person name="Gonzales M."/>
            <person name="Hellsten U."/>
            <person name="Hyten D.L."/>
            <person name="Jia G."/>
            <person name="Kelly J.D."/>
            <person name="Kudrna D."/>
            <person name="Lee R."/>
            <person name="Richard M.M."/>
            <person name="Miklas P.N."/>
            <person name="Osorno J.M."/>
            <person name="Rodrigues J."/>
            <person name="Thareau V."/>
            <person name="Urrea C.A."/>
            <person name="Wang M."/>
            <person name="Yu Y."/>
            <person name="Zhang M."/>
            <person name="Wing R.A."/>
            <person name="Cregan P.B."/>
            <person name="Rokhsar D.S."/>
            <person name="Jackson S.A."/>
        </authorList>
    </citation>
    <scope>NUCLEOTIDE SEQUENCE [LARGE SCALE GENOMIC DNA]</scope>
    <source>
        <strain evidence="4">cv. G19833</strain>
    </source>
</reference>
<dbReference type="AlphaFoldDB" id="V7AKE8"/>
<dbReference type="OrthoDB" id="1436287at2759"/>
<dbReference type="InterPro" id="IPR001487">
    <property type="entry name" value="Bromodomain"/>
</dbReference>
<dbReference type="SMART" id="SM00297">
    <property type="entry name" value="BROMO"/>
    <property type="match status" value="1"/>
</dbReference>
<dbReference type="EMBL" id="CM002298">
    <property type="protein sequence ID" value="ESW04591.1"/>
    <property type="molecule type" value="Genomic_DNA"/>
</dbReference>
<feature type="domain" description="Bromo" evidence="2">
    <location>
        <begin position="83"/>
        <end position="173"/>
    </location>
</feature>
<keyword evidence="4" id="KW-1185">Reference proteome</keyword>
<evidence type="ECO:0000259" key="2">
    <source>
        <dbReference type="SMART" id="SM00297"/>
    </source>
</evidence>
<dbReference type="STRING" id="3885.V7AKE8"/>
<accession>V7AKE8</accession>